<evidence type="ECO:0000313" key="3">
    <source>
        <dbReference type="Proteomes" id="UP001189429"/>
    </source>
</evidence>
<feature type="non-terminal residue" evidence="2">
    <location>
        <position position="1"/>
    </location>
</feature>
<feature type="compositionally biased region" description="Basic residues" evidence="1">
    <location>
        <begin position="10"/>
        <end position="33"/>
    </location>
</feature>
<feature type="region of interest" description="Disordered" evidence="1">
    <location>
        <begin position="51"/>
        <end position="78"/>
    </location>
</feature>
<organism evidence="2 3">
    <name type="scientific">Prorocentrum cordatum</name>
    <dbReference type="NCBI Taxonomy" id="2364126"/>
    <lineage>
        <taxon>Eukaryota</taxon>
        <taxon>Sar</taxon>
        <taxon>Alveolata</taxon>
        <taxon>Dinophyceae</taxon>
        <taxon>Prorocentrales</taxon>
        <taxon>Prorocentraceae</taxon>
        <taxon>Prorocentrum</taxon>
    </lineage>
</organism>
<sequence length="78" mass="8711">VTRPPLAPWARRRRGGRPTTRRHRPRTTVRGARRTTASGACCPRWCSWRTGSTSRRTWPGGSTRSWTTGSTSTAILCS</sequence>
<proteinExistence type="predicted"/>
<feature type="region of interest" description="Disordered" evidence="1">
    <location>
        <begin position="1"/>
        <end position="36"/>
    </location>
</feature>
<name>A0ABN9VGX4_9DINO</name>
<evidence type="ECO:0000313" key="2">
    <source>
        <dbReference type="EMBL" id="CAK0871257.1"/>
    </source>
</evidence>
<feature type="non-terminal residue" evidence="2">
    <location>
        <position position="78"/>
    </location>
</feature>
<reference evidence="2" key="1">
    <citation type="submission" date="2023-10" db="EMBL/GenBank/DDBJ databases">
        <authorList>
            <person name="Chen Y."/>
            <person name="Shah S."/>
            <person name="Dougan E. K."/>
            <person name="Thang M."/>
            <person name="Chan C."/>
        </authorList>
    </citation>
    <scope>NUCLEOTIDE SEQUENCE [LARGE SCALE GENOMIC DNA]</scope>
</reference>
<dbReference type="Proteomes" id="UP001189429">
    <property type="component" value="Unassembled WGS sequence"/>
</dbReference>
<comment type="caution">
    <text evidence="2">The sequence shown here is derived from an EMBL/GenBank/DDBJ whole genome shotgun (WGS) entry which is preliminary data.</text>
</comment>
<gene>
    <name evidence="2" type="ORF">PCOR1329_LOCUS57149</name>
</gene>
<feature type="compositionally biased region" description="Low complexity" evidence="1">
    <location>
        <begin position="57"/>
        <end position="78"/>
    </location>
</feature>
<keyword evidence="3" id="KW-1185">Reference proteome</keyword>
<dbReference type="EMBL" id="CAUYUJ010017052">
    <property type="protein sequence ID" value="CAK0871257.1"/>
    <property type="molecule type" value="Genomic_DNA"/>
</dbReference>
<evidence type="ECO:0000256" key="1">
    <source>
        <dbReference type="SAM" id="MobiDB-lite"/>
    </source>
</evidence>
<protein>
    <submittedName>
        <fullName evidence="2">Uncharacterized protein</fullName>
    </submittedName>
</protein>
<accession>A0ABN9VGX4</accession>